<protein>
    <submittedName>
        <fullName evidence="4">S8 family serine peptidase</fullName>
    </submittedName>
</protein>
<dbReference type="Pfam" id="PF00082">
    <property type="entry name" value="Peptidase_S8"/>
    <property type="match status" value="1"/>
</dbReference>
<evidence type="ECO:0000256" key="2">
    <source>
        <dbReference type="PROSITE-ProRule" id="PRU01240"/>
    </source>
</evidence>
<organism evidence="4 5">
    <name type="scientific">Mycoplasma anserisalpingitidis</name>
    <dbReference type="NCBI Taxonomy" id="519450"/>
    <lineage>
        <taxon>Bacteria</taxon>
        <taxon>Bacillati</taxon>
        <taxon>Mycoplasmatota</taxon>
        <taxon>Mollicutes</taxon>
        <taxon>Mycoplasmataceae</taxon>
        <taxon>Mycoplasma</taxon>
    </lineage>
</organism>
<evidence type="ECO:0000313" key="5">
    <source>
        <dbReference type="Proteomes" id="UP000317512"/>
    </source>
</evidence>
<feature type="active site" description="Charge relay system" evidence="2">
    <location>
        <position position="419"/>
    </location>
</feature>
<proteinExistence type="inferred from homology"/>
<keyword evidence="2" id="KW-0645">Protease</keyword>
<gene>
    <name evidence="4" type="ORF">FOY43_01790</name>
</gene>
<evidence type="ECO:0000259" key="3">
    <source>
        <dbReference type="Pfam" id="PF00082"/>
    </source>
</evidence>
<dbReference type="PANTHER" id="PTHR43399:SF4">
    <property type="entry name" value="CELL WALL-ASSOCIATED PROTEASE"/>
    <property type="match status" value="1"/>
</dbReference>
<dbReference type="SUPFAM" id="SSF49785">
    <property type="entry name" value="Galactose-binding domain-like"/>
    <property type="match status" value="1"/>
</dbReference>
<sequence length="622" mass="71644">MKKSKKFYSLLLTGAIVTTSTSLISIKSNEKEIEKSKIIIEGLQNFNNLSIHDIDQESEKIDNSKLSLLIVLKENISKDEVSKIIEKFSNFKCSIGIEESKLLNNFLIGSVDLKENDNKLLFDFLEKNKFINVVYVNVESEFIDTSIYHTEAKAQEYKFETLYMKNFKVNKYTVDFRDDIIDKFRDYINKNNDDRIGVGVLEVGDKTDWFNHNALIENVEDYYFDTSKETGHIIINDWSKFYVPPFWNIKPQYGKHATHVASIIAGKNGVNPYLKLYGVKLNLLNDKNNVYKALEDEVLYLIKQKDLKIVNSSWGLITNDENLRKYNSYSHYFDEVARKNPEILFVFAAGNNGDEVSIEKRKLSGPQLSYNSIIVGSNNANRETSDFSSYGSNSGKKVLLLANGENYDFKQKPNSKGTSYSAPFISGVLGNTLIEYADKYDYGKNNIIAMAVLSSSTSLEFSQKGKDFQSGLDDKFGSGVFNYSKLDQAFSNLKYIRWDREKSTINNKNNPKTTKNEIIIDDLEFKPNSNIRMSLAWEFNAETFYEKDETKPDLNDFDLYIIDEDNKIIAKSVTEKNNIEYLRFKTNEKTKYKIKITNSRFDPYKNNNIELALSWSVDGKYE</sequence>
<dbReference type="EMBL" id="CP041663">
    <property type="protein sequence ID" value="QDY88392.1"/>
    <property type="molecule type" value="Genomic_DNA"/>
</dbReference>
<dbReference type="Gene3D" id="3.40.50.200">
    <property type="entry name" value="Peptidase S8/S53 domain"/>
    <property type="match status" value="1"/>
</dbReference>
<accession>A0A5B8JBB3</accession>
<dbReference type="GO" id="GO:0006508">
    <property type="term" value="P:proteolysis"/>
    <property type="evidence" value="ECO:0007669"/>
    <property type="project" value="UniProtKB-KW"/>
</dbReference>
<dbReference type="PROSITE" id="PS51892">
    <property type="entry name" value="SUBTILASE"/>
    <property type="match status" value="1"/>
</dbReference>
<evidence type="ECO:0000313" key="4">
    <source>
        <dbReference type="EMBL" id="QDY88392.1"/>
    </source>
</evidence>
<dbReference type="InterPro" id="IPR051048">
    <property type="entry name" value="Peptidase_S8/S53_subtilisin"/>
</dbReference>
<feature type="domain" description="Peptidase S8/S53" evidence="3">
    <location>
        <begin position="176"/>
        <end position="479"/>
    </location>
</feature>
<feature type="active site" description="Charge relay system" evidence="2">
    <location>
        <position position="256"/>
    </location>
</feature>
<reference evidence="5" key="1">
    <citation type="submission" date="2019-07" db="EMBL/GenBank/DDBJ databases">
        <title>Complete genome sequences of three Mycoplasma sp. 1220 strains.</title>
        <authorList>
            <person name="Grozner D."/>
            <person name="Forro B."/>
            <person name="Kovacs A.B."/>
            <person name="Marton S."/>
            <person name="Banyai K."/>
            <person name="Kreizinger Z."/>
            <person name="Sulyok K.M."/>
            <person name="Gyuranecz M."/>
        </authorList>
    </citation>
    <scope>NUCLEOTIDE SEQUENCE [LARGE SCALE GENOMIC DNA]</scope>
    <source>
        <strain evidence="5">MYCAV93</strain>
    </source>
</reference>
<comment type="similarity">
    <text evidence="1 2">Belongs to the peptidase S8 family.</text>
</comment>
<dbReference type="OrthoDB" id="400658at2"/>
<name>A0A5B8JBB3_9MOLU</name>
<dbReference type="InterPro" id="IPR008979">
    <property type="entry name" value="Galactose-bd-like_sf"/>
</dbReference>
<feature type="active site" description="Charge relay system" evidence="2">
    <location>
        <position position="225"/>
    </location>
</feature>
<dbReference type="PANTHER" id="PTHR43399">
    <property type="entry name" value="SUBTILISIN-RELATED"/>
    <property type="match status" value="1"/>
</dbReference>
<dbReference type="GO" id="GO:0004252">
    <property type="term" value="F:serine-type endopeptidase activity"/>
    <property type="evidence" value="ECO:0007669"/>
    <property type="project" value="UniProtKB-UniRule"/>
</dbReference>
<dbReference type="Proteomes" id="UP000317512">
    <property type="component" value="Chromosome"/>
</dbReference>
<keyword evidence="2" id="KW-0720">Serine protease</keyword>
<dbReference type="RefSeq" id="WP_146308857.1">
    <property type="nucleotide sequence ID" value="NZ_CP041663.1"/>
</dbReference>
<dbReference type="InterPro" id="IPR036852">
    <property type="entry name" value="Peptidase_S8/S53_dom_sf"/>
</dbReference>
<dbReference type="AlphaFoldDB" id="A0A5B8JBB3"/>
<evidence type="ECO:0000256" key="1">
    <source>
        <dbReference type="ARBA" id="ARBA00011073"/>
    </source>
</evidence>
<dbReference type="InterPro" id="IPR000209">
    <property type="entry name" value="Peptidase_S8/S53_dom"/>
</dbReference>
<keyword evidence="2" id="KW-0378">Hydrolase</keyword>
<dbReference type="SUPFAM" id="SSF52743">
    <property type="entry name" value="Subtilisin-like"/>
    <property type="match status" value="1"/>
</dbReference>